<dbReference type="GO" id="GO:0003735">
    <property type="term" value="F:structural constituent of ribosome"/>
    <property type="evidence" value="ECO:0007669"/>
    <property type="project" value="InterPro"/>
</dbReference>
<dbReference type="STRING" id="670386.D3BEI5"/>
<dbReference type="AlphaFoldDB" id="D3BEI5"/>
<keyword evidence="7" id="KW-1185">Reference proteome</keyword>
<organism evidence="6 7">
    <name type="scientific">Heterostelium pallidum (strain ATCC 26659 / Pp 5 / PN500)</name>
    <name type="common">Cellular slime mold</name>
    <name type="synonym">Polysphondylium pallidum</name>
    <dbReference type="NCBI Taxonomy" id="670386"/>
    <lineage>
        <taxon>Eukaryota</taxon>
        <taxon>Amoebozoa</taxon>
        <taxon>Evosea</taxon>
        <taxon>Eumycetozoa</taxon>
        <taxon>Dictyostelia</taxon>
        <taxon>Acytosteliales</taxon>
        <taxon>Acytosteliaceae</taxon>
        <taxon>Heterostelium</taxon>
    </lineage>
</organism>
<dbReference type="Proteomes" id="UP000001396">
    <property type="component" value="Unassembled WGS sequence"/>
</dbReference>
<dbReference type="InterPro" id="IPR023574">
    <property type="entry name" value="Ribosomal_uL4_dom_sf"/>
</dbReference>
<dbReference type="PANTHER" id="PTHR10746">
    <property type="entry name" value="50S RIBOSOMAL PROTEIN L4"/>
    <property type="match status" value="1"/>
</dbReference>
<comment type="caution">
    <text evidence="6">The sequence shown here is derived from an EMBL/GenBank/DDBJ whole genome shotgun (WGS) entry which is preliminary data.</text>
</comment>
<dbReference type="GO" id="GO:0006412">
    <property type="term" value="P:translation"/>
    <property type="evidence" value="ECO:0007669"/>
    <property type="project" value="InterPro"/>
</dbReference>
<evidence type="ECO:0000256" key="2">
    <source>
        <dbReference type="ARBA" id="ARBA00022980"/>
    </source>
</evidence>
<evidence type="ECO:0000256" key="3">
    <source>
        <dbReference type="ARBA" id="ARBA00023274"/>
    </source>
</evidence>
<dbReference type="Pfam" id="PF00573">
    <property type="entry name" value="Ribosomal_L4"/>
    <property type="match status" value="1"/>
</dbReference>
<keyword evidence="3" id="KW-0687">Ribonucleoprotein</keyword>
<evidence type="ECO:0000313" key="6">
    <source>
        <dbReference type="EMBL" id="EFA80316.1"/>
    </source>
</evidence>
<dbReference type="HAMAP" id="MF_01328_B">
    <property type="entry name" value="Ribosomal_uL4_B"/>
    <property type="match status" value="1"/>
</dbReference>
<dbReference type="SUPFAM" id="SSF52166">
    <property type="entry name" value="Ribosomal protein L4"/>
    <property type="match status" value="1"/>
</dbReference>
<name>D3BEI5_HETP5</name>
<dbReference type="OMA" id="FNIKRID"/>
<comment type="similarity">
    <text evidence="1">Belongs to the universal ribosomal protein uL4 family.</text>
</comment>
<dbReference type="InParanoid" id="D3BEI5"/>
<dbReference type="Gene3D" id="3.40.1370.10">
    <property type="match status" value="1"/>
</dbReference>
<dbReference type="NCBIfam" id="TIGR03953">
    <property type="entry name" value="rplD_bact"/>
    <property type="match status" value="1"/>
</dbReference>
<gene>
    <name evidence="6" type="ORF">PPL_07147</name>
</gene>
<evidence type="ECO:0000256" key="4">
    <source>
        <dbReference type="ARBA" id="ARBA00040565"/>
    </source>
</evidence>
<dbReference type="GeneID" id="31362628"/>
<dbReference type="RefSeq" id="XP_020432436.1">
    <property type="nucleotide sequence ID" value="XM_020577988.1"/>
</dbReference>
<dbReference type="GO" id="GO:1990904">
    <property type="term" value="C:ribonucleoprotein complex"/>
    <property type="evidence" value="ECO:0007669"/>
    <property type="project" value="UniProtKB-KW"/>
</dbReference>
<evidence type="ECO:0000256" key="5">
    <source>
        <dbReference type="SAM" id="MobiDB-lite"/>
    </source>
</evidence>
<protein>
    <recommendedName>
        <fullName evidence="4">Large ribosomal subunit protein uL4m</fullName>
    </recommendedName>
</protein>
<keyword evidence="2" id="KW-0689">Ribosomal protein</keyword>
<dbReference type="PANTHER" id="PTHR10746:SF6">
    <property type="entry name" value="LARGE RIBOSOMAL SUBUNIT PROTEIN UL4M"/>
    <property type="match status" value="1"/>
</dbReference>
<dbReference type="FunCoup" id="D3BEI5">
    <property type="interactions" value="239"/>
</dbReference>
<evidence type="ECO:0000313" key="7">
    <source>
        <dbReference type="Proteomes" id="UP000001396"/>
    </source>
</evidence>
<accession>D3BEI5</accession>
<sequence>MIGMKSISNVRSVGSLLYRNSSSSSSSLNGVIASFSTFNINSNSSSISLNKYNINNRNNNKSNNNIYKVRTYTSSASTSENINTQSITSTTTTSTSEHFNPNSILTSSFSVPVVNFKSKENVGEIQLLKSIFSVPLRVDILHRIVRWQRAKAMQGTHYAQNMGDIDRTNKKPFSQKGTGRARQGTNHAIQMKGGARAFPPKPRDHSFSLPKKVRRLGLKVALATKLAQNKLVIVENLELESHKTKDLDTLLPEQWGRSLLVDKEISSNLSLAGFNIKRIDLLPERGLNVYSILQKDTLVLTRASLDEIQKRLSEQSEN</sequence>
<dbReference type="InterPro" id="IPR002136">
    <property type="entry name" value="Ribosomal_uL4"/>
</dbReference>
<feature type="compositionally biased region" description="Polar residues" evidence="5">
    <location>
        <begin position="171"/>
        <end position="184"/>
    </location>
</feature>
<evidence type="ECO:0000256" key="1">
    <source>
        <dbReference type="ARBA" id="ARBA00010528"/>
    </source>
</evidence>
<dbReference type="InterPro" id="IPR013005">
    <property type="entry name" value="Ribosomal_uL4-like"/>
</dbReference>
<reference evidence="6 7" key="1">
    <citation type="journal article" date="2011" name="Genome Res.">
        <title>Phylogeny-wide analysis of social amoeba genomes highlights ancient origins for complex intercellular communication.</title>
        <authorList>
            <person name="Heidel A.J."/>
            <person name="Lawal H.M."/>
            <person name="Felder M."/>
            <person name="Schilde C."/>
            <person name="Helps N.R."/>
            <person name="Tunggal B."/>
            <person name="Rivero F."/>
            <person name="John U."/>
            <person name="Schleicher M."/>
            <person name="Eichinger L."/>
            <person name="Platzer M."/>
            <person name="Noegel A.A."/>
            <person name="Schaap P."/>
            <person name="Gloeckner G."/>
        </authorList>
    </citation>
    <scope>NUCLEOTIDE SEQUENCE [LARGE SCALE GENOMIC DNA]</scope>
    <source>
        <strain evidence="7">ATCC 26659 / Pp 5 / PN500</strain>
    </source>
</reference>
<feature type="region of interest" description="Disordered" evidence="5">
    <location>
        <begin position="162"/>
        <end position="184"/>
    </location>
</feature>
<dbReference type="GO" id="GO:0005840">
    <property type="term" value="C:ribosome"/>
    <property type="evidence" value="ECO:0007669"/>
    <property type="project" value="UniProtKB-KW"/>
</dbReference>
<dbReference type="EMBL" id="ADBJ01000031">
    <property type="protein sequence ID" value="EFA80316.1"/>
    <property type="molecule type" value="Genomic_DNA"/>
</dbReference>
<proteinExistence type="inferred from homology"/>